<evidence type="ECO:0000313" key="2">
    <source>
        <dbReference type="Proteomes" id="UP000887013"/>
    </source>
</evidence>
<gene>
    <name evidence="1" type="ORF">NPIL_526481</name>
</gene>
<evidence type="ECO:0000313" key="1">
    <source>
        <dbReference type="EMBL" id="GFT04586.1"/>
    </source>
</evidence>
<reference evidence="1" key="1">
    <citation type="submission" date="2020-08" db="EMBL/GenBank/DDBJ databases">
        <title>Multicomponent nature underlies the extraordinary mechanical properties of spider dragline silk.</title>
        <authorList>
            <person name="Kono N."/>
            <person name="Nakamura H."/>
            <person name="Mori M."/>
            <person name="Yoshida Y."/>
            <person name="Ohtoshi R."/>
            <person name="Malay A.D."/>
            <person name="Moran D.A.P."/>
            <person name="Tomita M."/>
            <person name="Numata K."/>
            <person name="Arakawa K."/>
        </authorList>
    </citation>
    <scope>NUCLEOTIDE SEQUENCE</scope>
</reference>
<protein>
    <submittedName>
        <fullName evidence="1">Uncharacterized protein</fullName>
    </submittedName>
</protein>
<accession>A0A8X6NBB8</accession>
<keyword evidence="2" id="KW-1185">Reference proteome</keyword>
<dbReference type="Proteomes" id="UP000887013">
    <property type="component" value="Unassembled WGS sequence"/>
</dbReference>
<name>A0A8X6NBB8_NEPPI</name>
<proteinExistence type="predicted"/>
<comment type="caution">
    <text evidence="1">The sequence shown here is derived from an EMBL/GenBank/DDBJ whole genome shotgun (WGS) entry which is preliminary data.</text>
</comment>
<dbReference type="AlphaFoldDB" id="A0A8X6NBB8"/>
<organism evidence="1 2">
    <name type="scientific">Nephila pilipes</name>
    <name type="common">Giant wood spider</name>
    <name type="synonym">Nephila maculata</name>
    <dbReference type="NCBI Taxonomy" id="299642"/>
    <lineage>
        <taxon>Eukaryota</taxon>
        <taxon>Metazoa</taxon>
        <taxon>Ecdysozoa</taxon>
        <taxon>Arthropoda</taxon>
        <taxon>Chelicerata</taxon>
        <taxon>Arachnida</taxon>
        <taxon>Araneae</taxon>
        <taxon>Araneomorphae</taxon>
        <taxon>Entelegynae</taxon>
        <taxon>Araneoidea</taxon>
        <taxon>Nephilidae</taxon>
        <taxon>Nephila</taxon>
    </lineage>
</organism>
<sequence length="90" mass="10360">MSLNCDERKTQTNEKVDRRMIVQSESLPSREEGREVGCCWGLSVIPTRELQKVLLGVNRKIAMMTNCVVKGGREIADASYDVWNFEFFMK</sequence>
<dbReference type="EMBL" id="BMAW01007612">
    <property type="protein sequence ID" value="GFT04586.1"/>
    <property type="molecule type" value="Genomic_DNA"/>
</dbReference>